<dbReference type="RefSeq" id="WP_111716378.1">
    <property type="nucleotide sequence ID" value="NZ_LR134316.1"/>
</dbReference>
<feature type="domain" description="Transposase InsH N-terminal" evidence="2">
    <location>
        <begin position="32"/>
        <end position="89"/>
    </location>
</feature>
<dbReference type="InterPro" id="IPR002559">
    <property type="entry name" value="Transposase_11"/>
</dbReference>
<reference evidence="3 4" key="1">
    <citation type="submission" date="2018-06" db="EMBL/GenBank/DDBJ databases">
        <authorList>
            <consortium name="Pathogen Informatics"/>
            <person name="Doyle S."/>
        </authorList>
    </citation>
    <scope>NUCLEOTIDE SEQUENCE [LARGE SCALE GENOMIC DNA]</scope>
    <source>
        <strain evidence="3 4">NCTC6179</strain>
    </source>
</reference>
<dbReference type="EMBL" id="LS483361">
    <property type="protein sequence ID" value="SQF66937.1"/>
    <property type="molecule type" value="Genomic_DNA"/>
</dbReference>
<evidence type="ECO:0000313" key="3">
    <source>
        <dbReference type="EMBL" id="SQF66937.1"/>
    </source>
</evidence>
<protein>
    <submittedName>
        <fullName evidence="3">Transposase DDE domain</fullName>
    </submittedName>
</protein>
<evidence type="ECO:0000313" key="4">
    <source>
        <dbReference type="Proteomes" id="UP000249571"/>
    </source>
</evidence>
<sequence>MHIITQLNLFEDQELGDLEKILMVLDGLPETDLFQRLEAKRKHGRRDYSVQSYFIASIAKHILQLETDQQLLRQLRMNSQLRQICGFETHGVRLNSGVTKLVSVPSKSAYSRFMQDLQEVCPDIEDWIQAGVEELYDLLPDFGRVLALDGKIIETYATPYGKKKKGDRRSDLDADFTKKEKRHKDGTVTIERYYGYRAHLIVDSTYELPILWEVTPVSHGEPTVAKRMVKNFSAKTLDRAQYLTADRGYSGAPLQNLLEDADIIPIIDNPHKWKEDETRQYLDTNLIYNQSGEVFWVDEKGKAEKLIYKGYDKSCDSLRYGFHPGQDDDRIFRLKRRVDPIIFNKVARDSEKFKKLYKKRTAVECVNGRLDRDFRLETHTIRGLKKMNVAVSMSFLVMIGFALSKLKAGQREHLGSWVV</sequence>
<name>A0A9X8SZK6_STREQ</name>
<organism evidence="3 4">
    <name type="scientific">Streptococcus dysgalactiae subsp. equisimilis</name>
    <name type="common">Streptococcus equisimilis</name>
    <dbReference type="NCBI Taxonomy" id="119602"/>
    <lineage>
        <taxon>Bacteria</taxon>
        <taxon>Bacillati</taxon>
        <taxon>Bacillota</taxon>
        <taxon>Bacilli</taxon>
        <taxon>Lactobacillales</taxon>
        <taxon>Streptococcaceae</taxon>
        <taxon>Streptococcus</taxon>
    </lineage>
</organism>
<evidence type="ECO:0000259" key="2">
    <source>
        <dbReference type="Pfam" id="PF05598"/>
    </source>
</evidence>
<feature type="domain" description="Transposase IS4-like" evidence="1">
    <location>
        <begin position="142"/>
        <end position="397"/>
    </location>
</feature>
<accession>A0A9X8SZK6</accession>
<dbReference type="GO" id="GO:0006313">
    <property type="term" value="P:DNA transposition"/>
    <property type="evidence" value="ECO:0007669"/>
    <property type="project" value="InterPro"/>
</dbReference>
<proteinExistence type="predicted"/>
<dbReference type="Pfam" id="PF05598">
    <property type="entry name" value="DUF772"/>
    <property type="match status" value="1"/>
</dbReference>
<dbReference type="Proteomes" id="UP000249571">
    <property type="component" value="Chromosome 1"/>
</dbReference>
<gene>
    <name evidence="3" type="ORF">NCTC6179_01111</name>
</gene>
<dbReference type="GO" id="GO:0003677">
    <property type="term" value="F:DNA binding"/>
    <property type="evidence" value="ECO:0007669"/>
    <property type="project" value="InterPro"/>
</dbReference>
<dbReference type="Pfam" id="PF01609">
    <property type="entry name" value="DDE_Tnp_1"/>
    <property type="match status" value="1"/>
</dbReference>
<evidence type="ECO:0000259" key="1">
    <source>
        <dbReference type="Pfam" id="PF01609"/>
    </source>
</evidence>
<dbReference type="GO" id="GO:0004803">
    <property type="term" value="F:transposase activity"/>
    <property type="evidence" value="ECO:0007669"/>
    <property type="project" value="InterPro"/>
</dbReference>
<dbReference type="InterPro" id="IPR008490">
    <property type="entry name" value="Transposase_InsH_N"/>
</dbReference>
<dbReference type="AlphaFoldDB" id="A0A9X8SZK6"/>